<dbReference type="InterPro" id="IPR018788">
    <property type="entry name" value="Proteasome_assmbl_chp_3"/>
</dbReference>
<sequence>MEFEVGIPFIPSDAACPPPAPRGRRGDSAAAAAEAAAGSAAGAAAGVAAEAASKAHAAAAAEAGSMAATAAAAGAPAAAAAAAANKDDGPAVYQTQLNVEGTSLNLLRVSFMDRALVILSDDAKVAAWLEGSTDEMGDSGVRFLLGDRAKRHYIVYAQELLLRLKDPRDCVQDFVFGLSIQNESPAFFRAFRKAWADAVGEDLKEEEPTFDDY</sequence>
<organism evidence="1 2">
    <name type="scientific">Eimeria necatrix</name>
    <dbReference type="NCBI Taxonomy" id="51315"/>
    <lineage>
        <taxon>Eukaryota</taxon>
        <taxon>Sar</taxon>
        <taxon>Alveolata</taxon>
        <taxon>Apicomplexa</taxon>
        <taxon>Conoidasida</taxon>
        <taxon>Coccidia</taxon>
        <taxon>Eucoccidiorida</taxon>
        <taxon>Eimeriorina</taxon>
        <taxon>Eimeriidae</taxon>
        <taxon>Eimeria</taxon>
    </lineage>
</organism>
<dbReference type="Pfam" id="PF10178">
    <property type="entry name" value="PAC3"/>
    <property type="match status" value="1"/>
</dbReference>
<dbReference type="InterPro" id="IPR053720">
    <property type="entry name" value="Psm_Assembly_Chaperone"/>
</dbReference>
<dbReference type="EMBL" id="HG723444">
    <property type="protein sequence ID" value="CDJ66146.1"/>
    <property type="molecule type" value="Genomic_DNA"/>
</dbReference>
<dbReference type="RefSeq" id="XP_013434613.1">
    <property type="nucleotide sequence ID" value="XM_013579159.1"/>
</dbReference>
<proteinExistence type="predicted"/>
<dbReference type="Gene3D" id="3.30.230.90">
    <property type="match status" value="1"/>
</dbReference>
<keyword evidence="2" id="KW-1185">Reference proteome</keyword>
<dbReference type="GO" id="GO:0043248">
    <property type="term" value="P:proteasome assembly"/>
    <property type="evidence" value="ECO:0007669"/>
    <property type="project" value="InterPro"/>
</dbReference>
<reference evidence="1" key="2">
    <citation type="submission" date="2013-10" db="EMBL/GenBank/DDBJ databases">
        <authorList>
            <person name="Aslett M."/>
        </authorList>
    </citation>
    <scope>NUCLEOTIDE SEQUENCE [LARGE SCALE GENOMIC DNA]</scope>
    <source>
        <strain evidence="1">Houghton</strain>
    </source>
</reference>
<accession>U6MQ65</accession>
<reference evidence="1" key="1">
    <citation type="submission" date="2013-10" db="EMBL/GenBank/DDBJ databases">
        <title>Genomic analysis of the causative agents of coccidiosis in chickens.</title>
        <authorList>
            <person name="Reid A.J."/>
            <person name="Blake D."/>
            <person name="Billington K."/>
            <person name="Browne H."/>
            <person name="Dunn M."/>
            <person name="Hung S."/>
            <person name="Kawahara F."/>
            <person name="Miranda-Saavedra D."/>
            <person name="Mourier T."/>
            <person name="Nagra H."/>
            <person name="Otto T.D."/>
            <person name="Rawlings N."/>
            <person name="Sanchez A."/>
            <person name="Sanders M."/>
            <person name="Subramaniam C."/>
            <person name="Tay Y."/>
            <person name="Dear P."/>
            <person name="Doerig C."/>
            <person name="Gruber A."/>
            <person name="Parkinson J."/>
            <person name="Shirley M."/>
            <person name="Wan K.L."/>
            <person name="Berriman M."/>
            <person name="Tomley F."/>
            <person name="Pain A."/>
        </authorList>
    </citation>
    <scope>NUCLEOTIDE SEQUENCE [LARGE SCALE GENOMIC DNA]</scope>
    <source>
        <strain evidence="1">Houghton</strain>
    </source>
</reference>
<dbReference type="VEuPathDB" id="ToxoDB:ENH_00015900"/>
<dbReference type="GeneID" id="25471770"/>
<evidence type="ECO:0000313" key="2">
    <source>
        <dbReference type="Proteomes" id="UP000030754"/>
    </source>
</evidence>
<name>U6MQ65_9EIME</name>
<dbReference type="Proteomes" id="UP000030754">
    <property type="component" value="Unassembled WGS sequence"/>
</dbReference>
<protein>
    <submittedName>
        <fullName evidence="1">Uncharacterized protein</fullName>
    </submittedName>
</protein>
<gene>
    <name evidence="1" type="ORF">ENH_00015900</name>
</gene>
<dbReference type="OrthoDB" id="10375802at2759"/>
<evidence type="ECO:0000313" key="1">
    <source>
        <dbReference type="EMBL" id="CDJ66146.1"/>
    </source>
</evidence>
<dbReference type="AlphaFoldDB" id="U6MQ65"/>